<keyword evidence="3" id="KW-1185">Reference proteome</keyword>
<evidence type="ECO:0000256" key="1">
    <source>
        <dbReference type="SAM" id="MobiDB-lite"/>
    </source>
</evidence>
<feature type="region of interest" description="Disordered" evidence="1">
    <location>
        <begin position="97"/>
        <end position="150"/>
    </location>
</feature>
<accession>A0ABD1VN75</accession>
<reference evidence="3" key="1">
    <citation type="submission" date="2024-07" db="EMBL/GenBank/DDBJ databases">
        <title>Two chromosome-level genome assemblies of Korean endemic species Abeliophyllum distichum and Forsythia ovata (Oleaceae).</title>
        <authorList>
            <person name="Jang H."/>
        </authorList>
    </citation>
    <scope>NUCLEOTIDE SEQUENCE [LARGE SCALE GENOMIC DNA]</scope>
</reference>
<organism evidence="2 3">
    <name type="scientific">Forsythia ovata</name>
    <dbReference type="NCBI Taxonomy" id="205694"/>
    <lineage>
        <taxon>Eukaryota</taxon>
        <taxon>Viridiplantae</taxon>
        <taxon>Streptophyta</taxon>
        <taxon>Embryophyta</taxon>
        <taxon>Tracheophyta</taxon>
        <taxon>Spermatophyta</taxon>
        <taxon>Magnoliopsida</taxon>
        <taxon>eudicotyledons</taxon>
        <taxon>Gunneridae</taxon>
        <taxon>Pentapetalae</taxon>
        <taxon>asterids</taxon>
        <taxon>lamiids</taxon>
        <taxon>Lamiales</taxon>
        <taxon>Oleaceae</taxon>
        <taxon>Forsythieae</taxon>
        <taxon>Forsythia</taxon>
    </lineage>
</organism>
<dbReference type="Proteomes" id="UP001604277">
    <property type="component" value="Unassembled WGS sequence"/>
</dbReference>
<comment type="caution">
    <text evidence="2">The sequence shown here is derived from an EMBL/GenBank/DDBJ whole genome shotgun (WGS) entry which is preliminary data.</text>
</comment>
<name>A0ABD1VN75_9LAMI</name>
<protein>
    <submittedName>
        <fullName evidence="2">Uncharacterized protein</fullName>
    </submittedName>
</protein>
<feature type="compositionally biased region" description="Basic and acidic residues" evidence="1">
    <location>
        <begin position="97"/>
        <end position="139"/>
    </location>
</feature>
<dbReference type="EMBL" id="JBFOLJ010000005">
    <property type="protein sequence ID" value="KAL2538814.1"/>
    <property type="molecule type" value="Genomic_DNA"/>
</dbReference>
<gene>
    <name evidence="2" type="ORF">Fot_20205</name>
</gene>
<dbReference type="AlphaFoldDB" id="A0ABD1VN75"/>
<sequence length="150" mass="16299">MSVGEPQQGSPCVPKLKIRRGGVVDDIFPSASGILCGICSGNYRPAGTGDNGEQLLLYSVGAENDIRDAFRSVLFHAGPVSLSKNFRRSGNRKVVVDSKEEMLMPRKGMEDAGDSRRTRRGREDPSSEVEDRVLQDRGVSRTSIHLPAGK</sequence>
<evidence type="ECO:0000313" key="3">
    <source>
        <dbReference type="Proteomes" id="UP001604277"/>
    </source>
</evidence>
<proteinExistence type="predicted"/>
<evidence type="ECO:0000313" key="2">
    <source>
        <dbReference type="EMBL" id="KAL2538814.1"/>
    </source>
</evidence>